<reference evidence="3 4" key="1">
    <citation type="journal article" date="2010" name="Cell">
        <title>The genome of Naegleria gruberi illuminates early eukaryotic versatility.</title>
        <authorList>
            <person name="Fritz-Laylin L.K."/>
            <person name="Prochnik S.E."/>
            <person name="Ginger M.L."/>
            <person name="Dacks J.B."/>
            <person name="Carpenter M.L."/>
            <person name="Field M.C."/>
            <person name="Kuo A."/>
            <person name="Paredez A."/>
            <person name="Chapman J."/>
            <person name="Pham J."/>
            <person name="Shu S."/>
            <person name="Neupane R."/>
            <person name="Cipriano M."/>
            <person name="Mancuso J."/>
            <person name="Tu H."/>
            <person name="Salamov A."/>
            <person name="Lindquist E."/>
            <person name="Shapiro H."/>
            <person name="Lucas S."/>
            <person name="Grigoriev I.V."/>
            <person name="Cande W.Z."/>
            <person name="Fulton C."/>
            <person name="Rokhsar D.S."/>
            <person name="Dawson S.C."/>
        </authorList>
    </citation>
    <scope>NUCLEOTIDE SEQUENCE [LARGE SCALE GENOMIC DNA]</scope>
    <source>
        <strain evidence="3 4">NEG-M</strain>
    </source>
</reference>
<dbReference type="EMBL" id="GG738891">
    <property type="protein sequence ID" value="EFC40651.1"/>
    <property type="molecule type" value="Genomic_DNA"/>
</dbReference>
<feature type="compositionally biased region" description="Acidic residues" evidence="1">
    <location>
        <begin position="30"/>
        <end position="46"/>
    </location>
</feature>
<evidence type="ECO:0000259" key="2">
    <source>
        <dbReference type="PROSITE" id="PS50181"/>
    </source>
</evidence>
<dbReference type="AlphaFoldDB" id="D2VRD5"/>
<dbReference type="InParanoid" id="D2VRD5"/>
<dbReference type="RefSeq" id="XP_002673395.1">
    <property type="nucleotide sequence ID" value="XM_002673349.1"/>
</dbReference>
<dbReference type="SUPFAM" id="SSF52058">
    <property type="entry name" value="L domain-like"/>
    <property type="match status" value="2"/>
</dbReference>
<feature type="compositionally biased region" description="Acidic residues" evidence="1">
    <location>
        <begin position="10"/>
        <end position="23"/>
    </location>
</feature>
<dbReference type="Proteomes" id="UP000006671">
    <property type="component" value="Unassembled WGS sequence"/>
</dbReference>
<name>D2VRD5_NAEGR</name>
<dbReference type="InterPro" id="IPR001810">
    <property type="entry name" value="F-box_dom"/>
</dbReference>
<feature type="compositionally biased region" description="Basic and acidic residues" evidence="1">
    <location>
        <begin position="49"/>
        <end position="66"/>
    </location>
</feature>
<dbReference type="OrthoDB" id="10382140at2759"/>
<proteinExistence type="predicted"/>
<accession>D2VRD5</accession>
<dbReference type="GO" id="GO:0019005">
    <property type="term" value="C:SCF ubiquitin ligase complex"/>
    <property type="evidence" value="ECO:0007669"/>
    <property type="project" value="TreeGrafter"/>
</dbReference>
<dbReference type="VEuPathDB" id="AmoebaDB:NAEGRDRAFT_51653"/>
<dbReference type="Gene3D" id="3.80.10.10">
    <property type="entry name" value="Ribonuclease Inhibitor"/>
    <property type="match status" value="2"/>
</dbReference>
<dbReference type="InterPro" id="IPR032675">
    <property type="entry name" value="LRR_dom_sf"/>
</dbReference>
<evidence type="ECO:0000313" key="4">
    <source>
        <dbReference type="Proteomes" id="UP000006671"/>
    </source>
</evidence>
<feature type="region of interest" description="Disordered" evidence="1">
    <location>
        <begin position="1"/>
        <end position="71"/>
    </location>
</feature>
<gene>
    <name evidence="3" type="ORF">NAEGRDRAFT_51653</name>
</gene>
<feature type="domain" description="F-box" evidence="2">
    <location>
        <begin position="108"/>
        <end position="155"/>
    </location>
</feature>
<dbReference type="KEGG" id="ngr:NAEGRDRAFT_51653"/>
<dbReference type="PROSITE" id="PS50181">
    <property type="entry name" value="FBOX"/>
    <property type="match status" value="1"/>
</dbReference>
<keyword evidence="4" id="KW-1185">Reference proteome</keyword>
<dbReference type="GeneID" id="8854922"/>
<dbReference type="SUPFAM" id="SSF52047">
    <property type="entry name" value="RNI-like"/>
    <property type="match status" value="1"/>
</dbReference>
<organism evidence="4">
    <name type="scientific">Naegleria gruberi</name>
    <name type="common">Amoeba</name>
    <dbReference type="NCBI Taxonomy" id="5762"/>
    <lineage>
        <taxon>Eukaryota</taxon>
        <taxon>Discoba</taxon>
        <taxon>Heterolobosea</taxon>
        <taxon>Tetramitia</taxon>
        <taxon>Eutetramitia</taxon>
        <taxon>Vahlkampfiidae</taxon>
        <taxon>Naegleria</taxon>
    </lineage>
</organism>
<dbReference type="PANTHER" id="PTHR13318:SF95">
    <property type="entry name" value="F-BOX PROTEIN YLR352W"/>
    <property type="match status" value="1"/>
</dbReference>
<dbReference type="PANTHER" id="PTHR13318">
    <property type="entry name" value="PARTNER OF PAIRED, ISOFORM B-RELATED"/>
    <property type="match status" value="1"/>
</dbReference>
<dbReference type="GO" id="GO:0031146">
    <property type="term" value="P:SCF-dependent proteasomal ubiquitin-dependent protein catabolic process"/>
    <property type="evidence" value="ECO:0007669"/>
    <property type="project" value="TreeGrafter"/>
</dbReference>
<dbReference type="OMA" id="YQMRIIV"/>
<evidence type="ECO:0000256" key="1">
    <source>
        <dbReference type="SAM" id="MobiDB-lite"/>
    </source>
</evidence>
<protein>
    <submittedName>
        <fullName evidence="3">Predicted protein</fullName>
    </submittedName>
</protein>
<evidence type="ECO:0000313" key="3">
    <source>
        <dbReference type="EMBL" id="EFC40651.1"/>
    </source>
</evidence>
<sequence length="939" mass="108137">MTKSQVSNEIDLDFSDEEEDEDSSSSSESSSDDDVVVISDDDDENNENPLKRKFQENSKTNNHQEENNEINHQLVVVGDDDDYEVEEVDITEIEAKRRRPNLVNNSEKYFFQYIPLYQMRIIVSYLDLNSILKFSQTCSYLRSEYLMRKEFWQGLDEMNFLPTISNALVFDSSTSSTLGMAILSNISLPISNFTTLRSFFSIYLEHFPFLVNVTRLVLDFEKYMYISLERNDIQYLAESFTELCDLQLLNIKFKDVSNELRIIKEFLAQTNVKRLKISFFTNDANQNLSFIANQGFNEFISSLNSLESLHFGFNKRGNITCYEFSKNELLAISNQLGTSLKSFGCQNITIEDFVNTFFQIEREEVLPQMEEILIGGLNCIQPFNLPTIPRNNLTKMVIEAFRTKEARDIQKILNNLPNLQYLNVSIIRPDSNTEVDGKVILKSNSLKQLRFINYPVCCRESLVQLDLPNIEKLILQNFGELMVLSELKKLQNLRIANSFMFNGHLNALLGKCSDSLTEFRIRDCFNIRSIHILKDPYVNNFVQLRTLKISSMPQLEKVSIACVGLHLIENNGIVLEKLSLKHVKSLREFSFELGDREIYPQIRHIKLSNCNGLRSMTPEPMMHTFESLFYYGDFESPLWTYLSNQYENMKALKKLHFHIESNMKHISSVRMSRLLMNINNLEEFGLSSRFSNDSFVFNIDHKNLRRLEILLKQATDVKFSIFAPLLESLNITYTSYVYLKSNLLKDINATNCEIKELVVQNEAKENAFSSVHSLTLRSCNIVNFRQSIPLFKNLKRIAIHEGKVGPKFQEVLSELSNLESLTFDGEIPSINILPSMRVLSMNSGNVKSIIIPEGSNSLIKMNVSSCTQLTQLKFQSKKSTLPYLAIVDIRGTSLNEKSIKTLVARSPNLKNIRASNVPLDKDLGRRIRKSNQKASFESF</sequence>